<feature type="binding site" evidence="20">
    <location>
        <position position="707"/>
    </location>
    <ligand>
        <name>Zn(2+)</name>
        <dbReference type="ChEBI" id="CHEBI:29105"/>
        <label>2</label>
        <note>catalytic</note>
    </ligand>
</feature>
<dbReference type="InterPro" id="IPR036365">
    <property type="entry name" value="PGBD-like_sf"/>
</dbReference>
<feature type="binding site" evidence="20">
    <location>
        <position position="681"/>
    </location>
    <ligand>
        <name>Zn(2+)</name>
        <dbReference type="ChEBI" id="CHEBI:29105"/>
        <label>1</label>
    </ligand>
</feature>
<dbReference type="SMART" id="SM00120">
    <property type="entry name" value="HX"/>
    <property type="match status" value="8"/>
</dbReference>
<dbReference type="PANTHER" id="PTHR10201:SF165">
    <property type="entry name" value="COLLAGENASE 3"/>
    <property type="match status" value="1"/>
</dbReference>
<dbReference type="Gene3D" id="3.40.390.10">
    <property type="entry name" value="Collagenase (Catalytic Domain)"/>
    <property type="match status" value="2"/>
</dbReference>
<organism evidence="26 27">
    <name type="scientific">Gambusia affinis</name>
    <name type="common">Western mosquitofish</name>
    <name type="synonym">Heterandria affinis</name>
    <dbReference type="NCBI Taxonomy" id="33528"/>
    <lineage>
        <taxon>Eukaryota</taxon>
        <taxon>Metazoa</taxon>
        <taxon>Chordata</taxon>
        <taxon>Craniata</taxon>
        <taxon>Vertebrata</taxon>
        <taxon>Euteleostomi</taxon>
        <taxon>Actinopterygii</taxon>
        <taxon>Neopterygii</taxon>
        <taxon>Teleostei</taxon>
        <taxon>Neoteleostei</taxon>
        <taxon>Acanthomorphata</taxon>
        <taxon>Ovalentaria</taxon>
        <taxon>Atherinomorphae</taxon>
        <taxon>Cyprinodontiformes</taxon>
        <taxon>Poeciliidae</taxon>
        <taxon>Poeciliinae</taxon>
        <taxon>Gambusia</taxon>
    </lineage>
</organism>
<dbReference type="InterPro" id="IPR002477">
    <property type="entry name" value="Peptidoglycan-bd-like"/>
</dbReference>
<evidence type="ECO:0000256" key="18">
    <source>
        <dbReference type="ARBA" id="ARBA00031807"/>
    </source>
</evidence>
<keyword evidence="12 20" id="KW-0106">Calcium</keyword>
<feature type="repeat" description="Hemopexin" evidence="23">
    <location>
        <begin position="910"/>
        <end position="953"/>
    </location>
</feature>
<comment type="caution">
    <text evidence="26">The sequence shown here is derived from an EMBL/GenBank/DDBJ whole genome shotgun (WGS) entry which is preliminary data.</text>
</comment>
<feature type="binding site" evidence="20">
    <location>
        <position position="721"/>
    </location>
    <ligand>
        <name>Zn(2+)</name>
        <dbReference type="ChEBI" id="CHEBI:29105"/>
        <label>2</label>
        <note>catalytic</note>
    </ligand>
</feature>
<keyword evidence="10" id="KW-0378">Hydrolase</keyword>
<evidence type="ECO:0000256" key="7">
    <source>
        <dbReference type="ARBA" id="ARBA00022723"/>
    </source>
</evidence>
<evidence type="ECO:0000256" key="13">
    <source>
        <dbReference type="ARBA" id="ARBA00023049"/>
    </source>
</evidence>
<feature type="binding site" evidence="20">
    <location>
        <position position="609"/>
    </location>
    <ligand>
        <name>Ca(2+)</name>
        <dbReference type="ChEBI" id="CHEBI:29108"/>
        <label>1</label>
    </ligand>
</feature>
<name>A0A315VA05_GAMAF</name>
<dbReference type="PANTHER" id="PTHR10201">
    <property type="entry name" value="MATRIX METALLOPROTEINASE"/>
    <property type="match status" value="1"/>
</dbReference>
<keyword evidence="15" id="KW-0865">Zymogen</keyword>
<feature type="repeat" description="Hemopexin" evidence="23">
    <location>
        <begin position="861"/>
        <end position="909"/>
    </location>
</feature>
<feature type="binding site" evidence="20">
    <location>
        <position position="914"/>
    </location>
    <ligand>
        <name>Ca(2+)</name>
        <dbReference type="ChEBI" id="CHEBI:29108"/>
        <label>4</label>
    </ligand>
</feature>
<keyword evidence="27" id="KW-1185">Reference proteome</keyword>
<feature type="binding site" evidence="20">
    <location>
        <position position="643"/>
    </location>
    <ligand>
        <name>Ca(2+)</name>
        <dbReference type="ChEBI" id="CHEBI:29108"/>
        <label>2</label>
    </ligand>
</feature>
<dbReference type="PRINTS" id="PR00138">
    <property type="entry name" value="MATRIXIN"/>
</dbReference>
<gene>
    <name evidence="26" type="ORF">CCH79_00003606</name>
</gene>
<dbReference type="InterPro" id="IPR018487">
    <property type="entry name" value="Hemopexin-like_repeat"/>
</dbReference>
<evidence type="ECO:0000256" key="1">
    <source>
        <dbReference type="ARBA" id="ARBA00004498"/>
    </source>
</evidence>
<evidence type="ECO:0000256" key="3">
    <source>
        <dbReference type="ARBA" id="ARBA00018037"/>
    </source>
</evidence>
<evidence type="ECO:0000256" key="8">
    <source>
        <dbReference type="ARBA" id="ARBA00022729"/>
    </source>
</evidence>
<evidence type="ECO:0000256" key="10">
    <source>
        <dbReference type="ARBA" id="ARBA00022801"/>
    </source>
</evidence>
<keyword evidence="8 24" id="KW-0732">Signal</keyword>
<dbReference type="SUPFAM" id="SSF50923">
    <property type="entry name" value="Hemopexin-like domain"/>
    <property type="match status" value="2"/>
</dbReference>
<feature type="binding site" evidence="20">
    <location>
        <position position="771"/>
    </location>
    <ligand>
        <name>Ca(2+)</name>
        <dbReference type="ChEBI" id="CHEBI:29108"/>
        <label>4</label>
    </ligand>
</feature>
<comment type="similarity">
    <text evidence="2">Belongs to the peptidase M10A family.</text>
</comment>
<dbReference type="InterPro" id="IPR036375">
    <property type="entry name" value="Hemopexin-like_dom_sf"/>
</dbReference>
<dbReference type="PROSITE" id="PS00024">
    <property type="entry name" value="HEMOPEXIN"/>
    <property type="match status" value="1"/>
</dbReference>
<dbReference type="STRING" id="33528.ENSGAFP00000021733"/>
<feature type="disulfide bond" evidence="21">
    <location>
        <begin position="764"/>
        <end position="953"/>
    </location>
</feature>
<keyword evidence="6" id="KW-0645">Protease</keyword>
<dbReference type="Pfam" id="PF00045">
    <property type="entry name" value="Hemopexin"/>
    <property type="match status" value="3"/>
</dbReference>
<evidence type="ECO:0000256" key="16">
    <source>
        <dbReference type="ARBA" id="ARBA00023157"/>
    </source>
</evidence>
<feature type="binding site" evidence="20">
    <location>
        <position position="818"/>
    </location>
    <ligand>
        <name>Ca(2+)</name>
        <dbReference type="ChEBI" id="CHEBI:29108"/>
        <label>4</label>
    </ligand>
</feature>
<dbReference type="GO" id="GO:0005615">
    <property type="term" value="C:extracellular space"/>
    <property type="evidence" value="ECO:0007669"/>
    <property type="project" value="TreeGrafter"/>
</dbReference>
<feature type="chain" id="PRO_5016267302" description="Collagenase 3" evidence="24">
    <location>
        <begin position="22"/>
        <end position="953"/>
    </location>
</feature>
<feature type="binding site" evidence="20">
    <location>
        <position position="661"/>
    </location>
    <ligand>
        <name>Ca(2+)</name>
        <dbReference type="ChEBI" id="CHEBI:29108"/>
        <label>3</label>
    </ligand>
</feature>
<dbReference type="SUPFAM" id="SSF55486">
    <property type="entry name" value="Metalloproteases ('zincins'), catalytic domain"/>
    <property type="match status" value="2"/>
</dbReference>
<evidence type="ECO:0000256" key="4">
    <source>
        <dbReference type="ARBA" id="ARBA00022525"/>
    </source>
</evidence>
<feature type="signal peptide" evidence="24">
    <location>
        <begin position="1"/>
        <end position="21"/>
    </location>
</feature>
<evidence type="ECO:0000256" key="20">
    <source>
        <dbReference type="PIRSR" id="PIRSR621190-2"/>
    </source>
</evidence>
<evidence type="ECO:0000256" key="15">
    <source>
        <dbReference type="ARBA" id="ARBA00023145"/>
    </source>
</evidence>
<dbReference type="InterPro" id="IPR021190">
    <property type="entry name" value="Pept_M10A"/>
</dbReference>
<feature type="domain" description="Peptidase metallopeptidase" evidence="25">
    <location>
        <begin position="590"/>
        <end position="749"/>
    </location>
</feature>
<dbReference type="SUPFAM" id="SSF47090">
    <property type="entry name" value="PGBD-like"/>
    <property type="match status" value="2"/>
</dbReference>
<feature type="active site" evidence="19">
    <location>
        <position position="704"/>
    </location>
</feature>
<feature type="repeat" description="Hemopexin" evidence="23">
    <location>
        <begin position="398"/>
        <end position="446"/>
    </location>
</feature>
<feature type="binding site" evidence="20">
    <location>
        <position position="686"/>
    </location>
    <ligand>
        <name>Ca(2+)</name>
        <dbReference type="ChEBI" id="CHEBI:29108"/>
        <label>1</label>
    </ligand>
</feature>
<dbReference type="InterPro" id="IPR033739">
    <property type="entry name" value="M10A_MMP"/>
</dbReference>
<dbReference type="EMBL" id="NHOQ01001971">
    <property type="protein sequence ID" value="PWA20232.1"/>
    <property type="molecule type" value="Genomic_DNA"/>
</dbReference>
<dbReference type="CDD" id="cd00094">
    <property type="entry name" value="HX"/>
    <property type="match status" value="2"/>
</dbReference>
<evidence type="ECO:0000256" key="24">
    <source>
        <dbReference type="SAM" id="SignalP"/>
    </source>
</evidence>
<dbReference type="GO" id="GO:0031012">
    <property type="term" value="C:extracellular matrix"/>
    <property type="evidence" value="ECO:0007669"/>
    <property type="project" value="InterPro"/>
</dbReference>
<dbReference type="InterPro" id="IPR021158">
    <property type="entry name" value="Pept_M10A_Zn_BS"/>
</dbReference>
<evidence type="ECO:0000256" key="21">
    <source>
        <dbReference type="PIRSR" id="PIRSR621190-3"/>
    </source>
</evidence>
<evidence type="ECO:0000256" key="22">
    <source>
        <dbReference type="PIRSR" id="PIRSR621190-5"/>
    </source>
</evidence>
<dbReference type="InterPro" id="IPR006026">
    <property type="entry name" value="Peptidase_Metallo"/>
</dbReference>
<feature type="binding site" evidence="20">
    <location>
        <position position="660"/>
    </location>
    <ligand>
        <name>Ca(2+)</name>
        <dbReference type="ChEBI" id="CHEBI:29108"/>
        <label>3</label>
    </ligand>
</feature>
<evidence type="ECO:0000259" key="25">
    <source>
        <dbReference type="SMART" id="SM00235"/>
    </source>
</evidence>
<evidence type="ECO:0000256" key="9">
    <source>
        <dbReference type="ARBA" id="ARBA00022737"/>
    </source>
</evidence>
<evidence type="ECO:0000256" key="17">
    <source>
        <dbReference type="ARBA" id="ARBA00023180"/>
    </source>
</evidence>
<feature type="binding site" evidence="20">
    <location>
        <position position="713"/>
    </location>
    <ligand>
        <name>Zn(2+)</name>
        <dbReference type="ChEBI" id="CHEBI:29105"/>
        <label>2</label>
        <note>catalytic</note>
    </ligand>
</feature>
<dbReference type="Pfam" id="PF00413">
    <property type="entry name" value="Peptidase_M10"/>
    <property type="match status" value="2"/>
</dbReference>
<feature type="binding site" evidence="20">
    <location>
        <position position="668"/>
    </location>
    <ligand>
        <name>Zn(2+)</name>
        <dbReference type="ChEBI" id="CHEBI:29105"/>
        <label>1</label>
    </ligand>
</feature>
<keyword evidence="4" id="KW-0964">Secreted</keyword>
<comment type="subcellular location">
    <subcellularLocation>
        <location evidence="1">Secreted</location>
        <location evidence="1">Extracellular space</location>
        <location evidence="1">Extracellular matrix</location>
    </subcellularLocation>
</comment>
<evidence type="ECO:0000256" key="12">
    <source>
        <dbReference type="ARBA" id="ARBA00022837"/>
    </source>
</evidence>
<comment type="cofactor">
    <cofactor evidence="20">
        <name>Ca(2+)</name>
        <dbReference type="ChEBI" id="CHEBI:29108"/>
    </cofactor>
    <text evidence="20">Can bind about 5 Ca(2+) ions per subunit.</text>
</comment>
<keyword evidence="17" id="KW-0325">Glycoprotein</keyword>
<dbReference type="PROSITE" id="PS51642">
    <property type="entry name" value="HEMOPEXIN_2"/>
    <property type="match status" value="5"/>
</dbReference>
<dbReference type="GO" id="GO:0008270">
    <property type="term" value="F:zinc ion binding"/>
    <property type="evidence" value="ECO:0007669"/>
    <property type="project" value="InterPro"/>
</dbReference>
<accession>A0A315VA05</accession>
<comment type="cofactor">
    <cofactor evidence="20">
        <name>Zn(2+)</name>
        <dbReference type="ChEBI" id="CHEBI:29105"/>
    </cofactor>
    <text evidence="20">Binds 2 Zn(2+) ions per subunit.</text>
</comment>
<keyword evidence="5" id="KW-0272">Extracellular matrix</keyword>
<evidence type="ECO:0000256" key="23">
    <source>
        <dbReference type="PROSITE-ProRule" id="PRU01011"/>
    </source>
</evidence>
<feature type="binding site" evidence="20">
    <location>
        <position position="679"/>
    </location>
    <ligand>
        <name>Ca(2+)</name>
        <dbReference type="ChEBI" id="CHEBI:29108"/>
        <label>2</label>
    </ligand>
</feature>
<dbReference type="SMART" id="SM00235">
    <property type="entry name" value="ZnMc"/>
    <property type="match status" value="2"/>
</dbReference>
<keyword evidence="7 20" id="KW-0479">Metal-binding</keyword>
<keyword evidence="14" id="KW-0177">Collagen degradation</keyword>
<feature type="binding site" evidence="20">
    <location>
        <position position="653"/>
    </location>
    <ligand>
        <name>Zn(2+)</name>
        <dbReference type="ChEBI" id="CHEBI:29105"/>
        <label>1</label>
    </ligand>
</feature>
<keyword evidence="16 21" id="KW-1015">Disulfide bond</keyword>
<dbReference type="Gene3D" id="2.110.10.10">
    <property type="entry name" value="Hemopexin-like domain"/>
    <property type="match status" value="2"/>
</dbReference>
<feature type="binding site" evidence="20">
    <location>
        <position position="820"/>
    </location>
    <ligand>
        <name>Ca(2+)</name>
        <dbReference type="ChEBI" id="CHEBI:29108"/>
        <label>5</label>
    </ligand>
</feature>
<dbReference type="InterPro" id="IPR024079">
    <property type="entry name" value="MetalloPept_cat_dom_sf"/>
</dbReference>
<keyword evidence="11 20" id="KW-0862">Zinc</keyword>
<evidence type="ECO:0000256" key="5">
    <source>
        <dbReference type="ARBA" id="ARBA00022530"/>
    </source>
</evidence>
<evidence type="ECO:0000256" key="19">
    <source>
        <dbReference type="PIRSR" id="PIRSR621190-1"/>
    </source>
</evidence>
<evidence type="ECO:0000256" key="6">
    <source>
        <dbReference type="ARBA" id="ARBA00022670"/>
    </source>
</evidence>
<evidence type="ECO:0000256" key="2">
    <source>
        <dbReference type="ARBA" id="ARBA00010370"/>
    </source>
</evidence>
<sequence length="953" mass="109303">MSDMLFSCCILVLLLTDSGSTAPTAIPEEESAPSPETESDLKLATDYLHQYYNLENDHLVRLKRSEPSFISKVKEMQMFFGLNSTGVLDPETLQVMQNPRCGVPDVEEYSHIQGTRWNKNVLTYRIGRYTRDLRHSVVDSLIESAFGVWARASGLTFVRTHNHNADIMVEFVTYEARWLMPLVQAWVLEETRTLMMMSGGQQEVQVLNSVIQDEAEHNSSKHSNIGLNVPVMFQVAAHEFGHALGLRHSRNPESLMYPTYKAFHPTNLLSREDSANIKALYTPLRVSRNWLLRPLLPRLMQDKCAPDMTFDAVATLGNATFFFRDKYLWIKHNAQSDIKEGPISNFMPMIETRIDAAFWIPRRSTAYLIHESTFWTVRGSVVRGKPRSLSFFGFPAWVQDVDATVHIVKTGRTLFFMHDIYWSYNENRKVMDFGFPRSISDDFPGVNATINAAFYKRNFIYFFVGPQVYKFDYTHKSILVCTWTLVLSSLMLVEISWSRPIEEDQRLTPDDFELAKSYLRRFYSLRLGGTDYRGSTRKIRSASAMEQKVRQMQNFFGLRETGILDSNTMNVMKKPRCGVSDVDNYSFYPYHPKWKNRTISYKIAKYTPDLSREEVEKSFRLALKMWSDAAPLNFVKVNHGKADIVFTFAHRAHGDFSPFDGPGGVLAHAFQPGEGMGGDVHFDEDEIWTTGGQGFSLFAVAAHELGHSLGLTHSRDPSAVMFPSYRHQSSKQYTLSTDDVLGIQMLYGKPKIEAENRPKVPKKCDPTFLFDAAVVIQNEIVYFQNRFIWMRTTKPSYWNQLREGHITTYFPDVGSSVDAAYDIPAKGVAYLFTGHKYWVVQQLKTRGTAGNISEFGVPSSVRRVDAAVHVAEYGKTMFFVGQFYYRYDEQKRQMDPGFPRYIQTDWRGIPRKVDAAFKLHGSIFFLSGSKSYQYDFRQKRVVKIIAGNSWLGC</sequence>
<protein>
    <recommendedName>
        <fullName evidence="3">Collagenase 3</fullName>
    </recommendedName>
    <alternativeName>
        <fullName evidence="18">Matrix metalloproteinase-13</fullName>
    </alternativeName>
</protein>
<dbReference type="GO" id="GO:0004222">
    <property type="term" value="F:metalloendopeptidase activity"/>
    <property type="evidence" value="ECO:0007669"/>
    <property type="project" value="InterPro"/>
</dbReference>
<dbReference type="InterPro" id="IPR018486">
    <property type="entry name" value="Hemopexin_CS"/>
</dbReference>
<feature type="repeat" description="Hemopexin" evidence="23">
    <location>
        <begin position="351"/>
        <end position="396"/>
    </location>
</feature>
<feature type="repeat" description="Hemopexin" evidence="23">
    <location>
        <begin position="814"/>
        <end position="859"/>
    </location>
</feature>
<dbReference type="CDD" id="cd04278">
    <property type="entry name" value="ZnMc_MMP"/>
    <property type="match status" value="1"/>
</dbReference>
<feature type="binding site" evidence="20">
    <location>
        <position position="703"/>
    </location>
    <ligand>
        <name>Zn(2+)</name>
        <dbReference type="ChEBI" id="CHEBI:29105"/>
        <label>2</label>
        <note>catalytic</note>
    </ligand>
</feature>
<keyword evidence="9" id="KW-0677">Repeat</keyword>
<dbReference type="Pfam" id="PF01471">
    <property type="entry name" value="PG_binding_1"/>
    <property type="match status" value="2"/>
</dbReference>
<evidence type="ECO:0000313" key="26">
    <source>
        <dbReference type="EMBL" id="PWA20232.1"/>
    </source>
</evidence>
<evidence type="ECO:0000256" key="11">
    <source>
        <dbReference type="ARBA" id="ARBA00022833"/>
    </source>
</evidence>
<feature type="domain" description="Peptidase metallopeptidase" evidence="25">
    <location>
        <begin position="113"/>
        <end position="283"/>
    </location>
</feature>
<evidence type="ECO:0000256" key="14">
    <source>
        <dbReference type="ARBA" id="ARBA00023105"/>
    </source>
</evidence>
<dbReference type="FunFam" id="3.40.390.10:FF:000007">
    <property type="entry name" value="Collagenase 3"/>
    <property type="match status" value="1"/>
</dbReference>
<dbReference type="GO" id="GO:0030198">
    <property type="term" value="P:extracellular matrix organization"/>
    <property type="evidence" value="ECO:0007669"/>
    <property type="project" value="TreeGrafter"/>
</dbReference>
<feature type="binding site" evidence="20">
    <location>
        <position position="655"/>
    </location>
    <ligand>
        <name>Zn(2+)</name>
        <dbReference type="ChEBI" id="CHEBI:29105"/>
        <label>1</label>
    </ligand>
</feature>
<keyword evidence="13" id="KW-0482">Metalloprotease</keyword>
<feature type="binding site" evidence="20">
    <location>
        <position position="683"/>
    </location>
    <ligand>
        <name>Ca(2+)</name>
        <dbReference type="ChEBI" id="CHEBI:29108"/>
        <label>3</label>
    </ligand>
</feature>
<proteinExistence type="inferred from homology"/>
<feature type="binding site" description="in inhibited form" evidence="20">
    <location>
        <position position="577"/>
    </location>
    <ligand>
        <name>Zn(2+)</name>
        <dbReference type="ChEBI" id="CHEBI:29105"/>
        <label>2</label>
        <note>catalytic</note>
    </ligand>
</feature>
<reference evidence="26 27" key="1">
    <citation type="journal article" date="2018" name="G3 (Bethesda)">
        <title>A High-Quality Reference Genome for the Invasive Mosquitofish Gambusia affinis Using a Chicago Library.</title>
        <authorList>
            <person name="Hoffberg S.L."/>
            <person name="Troendle N.J."/>
            <person name="Glenn T.C."/>
            <person name="Mahmud O."/>
            <person name="Louha S."/>
            <person name="Chalopin D."/>
            <person name="Bennetzen J.L."/>
            <person name="Mauricio R."/>
        </authorList>
    </citation>
    <scope>NUCLEOTIDE SEQUENCE [LARGE SCALE GENOMIC DNA]</scope>
    <source>
        <strain evidence="26">NE01/NJP1002.9</strain>
        <tissue evidence="26">Muscle</tissue>
    </source>
</reference>
<evidence type="ECO:0000313" key="27">
    <source>
        <dbReference type="Proteomes" id="UP000250572"/>
    </source>
</evidence>
<feature type="binding site" evidence="20">
    <location>
        <position position="867"/>
    </location>
    <ligand>
        <name>Ca(2+)</name>
        <dbReference type="ChEBI" id="CHEBI:29108"/>
        <label>5</label>
    </ligand>
</feature>
<dbReference type="Proteomes" id="UP000250572">
    <property type="component" value="Unassembled WGS sequence"/>
</dbReference>
<dbReference type="PROSITE" id="PS00546">
    <property type="entry name" value="CYSTEINE_SWITCH"/>
    <property type="match status" value="1"/>
</dbReference>
<feature type="binding site" evidence="20">
    <location>
        <position position="677"/>
    </location>
    <ligand>
        <name>Ca(2+)</name>
        <dbReference type="ChEBI" id="CHEBI:29108"/>
        <label>2</label>
    </ligand>
</feature>
<dbReference type="InterPro" id="IPR001818">
    <property type="entry name" value="Pept_M10_metallopeptidase"/>
</dbReference>
<dbReference type="AlphaFoldDB" id="A0A315VA05"/>
<dbReference type="FunFam" id="2.110.10.10:FF:000002">
    <property type="entry name" value="Matrix metallopeptidase 3"/>
    <property type="match status" value="2"/>
</dbReference>
<dbReference type="GO" id="GO:0006508">
    <property type="term" value="P:proteolysis"/>
    <property type="evidence" value="ECO:0007669"/>
    <property type="project" value="UniProtKB-KW"/>
</dbReference>
<feature type="short sequence motif" description="Cysteine switch" evidence="22">
    <location>
        <begin position="575"/>
        <end position="582"/>
    </location>
</feature>
<feature type="binding site" evidence="20">
    <location>
        <position position="686"/>
    </location>
    <ligand>
        <name>Ca(2+)</name>
        <dbReference type="ChEBI" id="CHEBI:29108"/>
        <label>3</label>
    </ligand>
</feature>
<dbReference type="InterPro" id="IPR000585">
    <property type="entry name" value="Hemopexin-like_dom"/>
</dbReference>
<dbReference type="GO" id="GO:0030574">
    <property type="term" value="P:collagen catabolic process"/>
    <property type="evidence" value="ECO:0007669"/>
    <property type="project" value="UniProtKB-KW"/>
</dbReference>